<evidence type="ECO:0000256" key="1">
    <source>
        <dbReference type="SAM" id="MobiDB-lite"/>
    </source>
</evidence>
<reference evidence="2 3" key="1">
    <citation type="submission" date="2017-09" db="EMBL/GenBank/DDBJ databases">
        <authorList>
            <person name="Lee N."/>
            <person name="Cho B.-K."/>
        </authorList>
    </citation>
    <scope>NUCLEOTIDE SEQUENCE [LARGE SCALE GENOMIC DNA]</scope>
    <source>
        <strain evidence="2 3">ATCC 13879</strain>
    </source>
</reference>
<feature type="region of interest" description="Disordered" evidence="1">
    <location>
        <begin position="1"/>
        <end position="43"/>
    </location>
</feature>
<feature type="compositionally biased region" description="Basic and acidic residues" evidence="1">
    <location>
        <begin position="29"/>
        <end position="43"/>
    </location>
</feature>
<name>A0ABX6AZU4_9ACTN</name>
<proteinExistence type="predicted"/>
<keyword evidence="3" id="KW-1185">Reference proteome</keyword>
<dbReference type="EMBL" id="CP023697">
    <property type="protein sequence ID" value="QEV07395.1"/>
    <property type="molecule type" value="Genomic_DNA"/>
</dbReference>
<evidence type="ECO:0000313" key="3">
    <source>
        <dbReference type="Proteomes" id="UP000326041"/>
    </source>
</evidence>
<gene>
    <name evidence="2" type="ORF">CP972_18690</name>
</gene>
<evidence type="ECO:0000313" key="2">
    <source>
        <dbReference type="EMBL" id="QEV07395.1"/>
    </source>
</evidence>
<accession>A0ABX6AZU4</accession>
<protein>
    <submittedName>
        <fullName evidence="2">Uncharacterized protein</fullName>
    </submittedName>
</protein>
<dbReference type="Proteomes" id="UP000326041">
    <property type="component" value="Chromosome"/>
</dbReference>
<sequence>MPDGRNSGQPDGREVGTTCSDGAAGRRSTVADEARADGATERVAGRRIAARPVAARLTAA</sequence>
<organism evidence="2 3">
    <name type="scientific">Streptomyces prasinus</name>
    <dbReference type="NCBI Taxonomy" id="67345"/>
    <lineage>
        <taxon>Bacteria</taxon>
        <taxon>Bacillati</taxon>
        <taxon>Actinomycetota</taxon>
        <taxon>Actinomycetes</taxon>
        <taxon>Kitasatosporales</taxon>
        <taxon>Streptomycetaceae</taxon>
        <taxon>Streptomyces</taxon>
    </lineage>
</organism>